<accession>A0A941IHK5</accession>
<gene>
    <name evidence="3" type="ORF">KDK95_20215</name>
</gene>
<evidence type="ECO:0000259" key="2">
    <source>
        <dbReference type="PROSITE" id="PS50263"/>
    </source>
</evidence>
<dbReference type="PANTHER" id="PTHR23088">
    <property type="entry name" value="NITRILASE-RELATED"/>
    <property type="match status" value="1"/>
</dbReference>
<dbReference type="SUPFAM" id="SSF56317">
    <property type="entry name" value="Carbon-nitrogen hydrolase"/>
    <property type="match status" value="1"/>
</dbReference>
<dbReference type="Proteomes" id="UP000676325">
    <property type="component" value="Unassembled WGS sequence"/>
</dbReference>
<organism evidence="3 4">
    <name type="scientific">Actinospica acidithermotolerans</name>
    <dbReference type="NCBI Taxonomy" id="2828514"/>
    <lineage>
        <taxon>Bacteria</taxon>
        <taxon>Bacillati</taxon>
        <taxon>Actinomycetota</taxon>
        <taxon>Actinomycetes</taxon>
        <taxon>Catenulisporales</taxon>
        <taxon>Actinospicaceae</taxon>
        <taxon>Actinospica</taxon>
    </lineage>
</organism>
<evidence type="ECO:0000313" key="3">
    <source>
        <dbReference type="EMBL" id="MBR7828645.1"/>
    </source>
</evidence>
<feature type="domain" description="CN hydrolase" evidence="2">
    <location>
        <begin position="1"/>
        <end position="247"/>
    </location>
</feature>
<evidence type="ECO:0000256" key="1">
    <source>
        <dbReference type="ARBA" id="ARBA00010613"/>
    </source>
</evidence>
<dbReference type="PROSITE" id="PS50263">
    <property type="entry name" value="CN_HYDROLASE"/>
    <property type="match status" value="1"/>
</dbReference>
<dbReference type="PROSITE" id="PS01227">
    <property type="entry name" value="UPF0012"/>
    <property type="match status" value="1"/>
</dbReference>
<dbReference type="RefSeq" id="WP_212519779.1">
    <property type="nucleotide sequence ID" value="NZ_JAGSOH010000061.1"/>
</dbReference>
<dbReference type="PANTHER" id="PTHR23088:SF27">
    <property type="entry name" value="DEAMINATED GLUTATHIONE AMIDASE"/>
    <property type="match status" value="1"/>
</dbReference>
<name>A0A941IHK5_9ACTN</name>
<comment type="caution">
    <text evidence="3">The sequence shown here is derived from an EMBL/GenBank/DDBJ whole genome shotgun (WGS) entry which is preliminary data.</text>
</comment>
<dbReference type="InterPro" id="IPR036526">
    <property type="entry name" value="C-N_Hydrolase_sf"/>
</dbReference>
<dbReference type="GO" id="GO:0016787">
    <property type="term" value="F:hydrolase activity"/>
    <property type="evidence" value="ECO:0007669"/>
    <property type="project" value="UniProtKB-KW"/>
</dbReference>
<dbReference type="EMBL" id="JAGSOH010000061">
    <property type="protein sequence ID" value="MBR7828645.1"/>
    <property type="molecule type" value="Genomic_DNA"/>
</dbReference>
<proteinExistence type="inferred from homology"/>
<keyword evidence="3" id="KW-0378">Hydrolase</keyword>
<reference evidence="3" key="1">
    <citation type="submission" date="2021-04" db="EMBL/GenBank/DDBJ databases">
        <title>Genome based classification of Actinospica acidithermotolerans sp. nov., an actinobacterium isolated from an Indonesian hot spring.</title>
        <authorList>
            <person name="Kusuma A.B."/>
            <person name="Putra K.E."/>
            <person name="Nafisah S."/>
            <person name="Loh J."/>
            <person name="Nouioui I."/>
            <person name="Goodfellow M."/>
        </authorList>
    </citation>
    <scope>NUCLEOTIDE SEQUENCE</scope>
    <source>
        <strain evidence="3">MGRD01-02</strain>
    </source>
</reference>
<dbReference type="AlphaFoldDB" id="A0A941IHK5"/>
<comment type="similarity">
    <text evidence="1">Belongs to the carbon-nitrogen hydrolase superfamily. NIT1/NIT2 family.</text>
</comment>
<sequence>MKVALVQLDVDLTLPVAKARELAVAKVHEAAEDGAELVVLPELWAHGAFDPVPWPATAEPLHGETAQALREAAIDCGIVLHGGSIVERTPDGKLYNTSLVFDAEGELLAGYRKIHTFGFDQGEAAVMTPGEHITTFPLRDIDDSVLTEIGLATCYDVRFPELYRKLVDAGAQTVVQVAAWPTRRLSHWLTLCRARAIENQVYMLACACAGTQAGLEMTGHSLVIDPWGEVIAEAGAEATTLYAEIDPAFVPTTRERFPVLRDRRL</sequence>
<dbReference type="InterPro" id="IPR003010">
    <property type="entry name" value="C-N_Hydrolase"/>
</dbReference>
<evidence type="ECO:0000313" key="4">
    <source>
        <dbReference type="Proteomes" id="UP000676325"/>
    </source>
</evidence>
<dbReference type="CDD" id="cd07583">
    <property type="entry name" value="nitrilase_5"/>
    <property type="match status" value="1"/>
</dbReference>
<keyword evidence="4" id="KW-1185">Reference proteome</keyword>
<dbReference type="Pfam" id="PF00795">
    <property type="entry name" value="CN_hydrolase"/>
    <property type="match status" value="1"/>
</dbReference>
<protein>
    <submittedName>
        <fullName evidence="3">Carbon-nitrogen family hydrolase</fullName>
    </submittedName>
</protein>
<dbReference type="Gene3D" id="3.60.110.10">
    <property type="entry name" value="Carbon-nitrogen hydrolase"/>
    <property type="match status" value="1"/>
</dbReference>
<dbReference type="InterPro" id="IPR001110">
    <property type="entry name" value="UPF0012_CS"/>
</dbReference>